<sequence>MNVKPADSTYYETYNSCQDSNKAIREHHRDLSPSSLEAIMNEDRSDTLSGIESLEEDLIESYIEDSADVNSEDELVKTAIEMSDDEDANIAEIRRKLRESTGKSARSSIGGDFVEHPIDPIP</sequence>
<dbReference type="AlphaFoldDB" id="A0A2A2KLE9"/>
<evidence type="ECO:0000313" key="2">
    <source>
        <dbReference type="EMBL" id="PAV74801.1"/>
    </source>
</evidence>
<feature type="region of interest" description="Disordered" evidence="1">
    <location>
        <begin position="99"/>
        <end position="122"/>
    </location>
</feature>
<comment type="caution">
    <text evidence="2">The sequence shown here is derived from an EMBL/GenBank/DDBJ whole genome shotgun (WGS) entry which is preliminary data.</text>
</comment>
<feature type="compositionally biased region" description="Basic and acidic residues" evidence="1">
    <location>
        <begin position="113"/>
        <end position="122"/>
    </location>
</feature>
<accession>A0A2A2KLE9</accession>
<organism evidence="2 3">
    <name type="scientific">Diploscapter pachys</name>
    <dbReference type="NCBI Taxonomy" id="2018661"/>
    <lineage>
        <taxon>Eukaryota</taxon>
        <taxon>Metazoa</taxon>
        <taxon>Ecdysozoa</taxon>
        <taxon>Nematoda</taxon>
        <taxon>Chromadorea</taxon>
        <taxon>Rhabditida</taxon>
        <taxon>Rhabditina</taxon>
        <taxon>Rhabditomorpha</taxon>
        <taxon>Rhabditoidea</taxon>
        <taxon>Rhabditidae</taxon>
        <taxon>Diploscapter</taxon>
    </lineage>
</organism>
<name>A0A2A2KLE9_9BILA</name>
<reference evidence="2 3" key="1">
    <citation type="journal article" date="2017" name="Curr. Biol.">
        <title>Genome architecture and evolution of a unichromosomal asexual nematode.</title>
        <authorList>
            <person name="Fradin H."/>
            <person name="Zegar C."/>
            <person name="Gutwein M."/>
            <person name="Lucas J."/>
            <person name="Kovtun M."/>
            <person name="Corcoran D."/>
            <person name="Baugh L.R."/>
            <person name="Kiontke K."/>
            <person name="Gunsalus K."/>
            <person name="Fitch D.H."/>
            <person name="Piano F."/>
        </authorList>
    </citation>
    <scope>NUCLEOTIDE SEQUENCE [LARGE SCALE GENOMIC DNA]</scope>
    <source>
        <strain evidence="2">PF1309</strain>
    </source>
</reference>
<evidence type="ECO:0000313" key="3">
    <source>
        <dbReference type="Proteomes" id="UP000218231"/>
    </source>
</evidence>
<proteinExistence type="predicted"/>
<evidence type="ECO:0000256" key="1">
    <source>
        <dbReference type="SAM" id="MobiDB-lite"/>
    </source>
</evidence>
<keyword evidence="3" id="KW-1185">Reference proteome</keyword>
<dbReference type="EMBL" id="LIAE01008278">
    <property type="protein sequence ID" value="PAV74801.1"/>
    <property type="molecule type" value="Genomic_DNA"/>
</dbReference>
<gene>
    <name evidence="2" type="ORF">WR25_11819</name>
</gene>
<dbReference type="Proteomes" id="UP000218231">
    <property type="component" value="Unassembled WGS sequence"/>
</dbReference>
<protein>
    <submittedName>
        <fullName evidence="2">Uncharacterized protein</fullName>
    </submittedName>
</protein>